<evidence type="ECO:0000256" key="14">
    <source>
        <dbReference type="PIRSR" id="PIRSR006621-2"/>
    </source>
</evidence>
<evidence type="ECO:0000256" key="5">
    <source>
        <dbReference type="ARBA" id="ARBA00022643"/>
    </source>
</evidence>
<evidence type="ECO:0000256" key="11">
    <source>
        <dbReference type="ARBA" id="ARBA00048802"/>
    </source>
</evidence>
<feature type="active site" description="Proton donor" evidence="13">
    <location>
        <position position="105"/>
    </location>
</feature>
<dbReference type="GO" id="GO:0000049">
    <property type="term" value="F:tRNA binding"/>
    <property type="evidence" value="ECO:0007669"/>
    <property type="project" value="UniProtKB-KW"/>
</dbReference>
<evidence type="ECO:0000256" key="10">
    <source>
        <dbReference type="ARBA" id="ARBA00048205"/>
    </source>
</evidence>
<comment type="catalytic activity">
    <reaction evidence="10">
        <text>a 5,6-dihydrouridine in tRNA + NADP(+) = a uridine in tRNA + NADPH + H(+)</text>
        <dbReference type="Rhea" id="RHEA:23624"/>
        <dbReference type="Rhea" id="RHEA-COMP:13339"/>
        <dbReference type="Rhea" id="RHEA-COMP:13887"/>
        <dbReference type="ChEBI" id="CHEBI:15378"/>
        <dbReference type="ChEBI" id="CHEBI:57783"/>
        <dbReference type="ChEBI" id="CHEBI:58349"/>
        <dbReference type="ChEBI" id="CHEBI:65315"/>
        <dbReference type="ChEBI" id="CHEBI:74443"/>
    </reaction>
</comment>
<evidence type="ECO:0000256" key="8">
    <source>
        <dbReference type="ARBA" id="ARBA00022884"/>
    </source>
</evidence>
<evidence type="ECO:0000256" key="12">
    <source>
        <dbReference type="PIRNR" id="PIRNR006621"/>
    </source>
</evidence>
<reference evidence="16 17" key="1">
    <citation type="journal article" date="2016" name="Nat. Commun.">
        <title>Thousands of microbial genomes shed light on interconnected biogeochemical processes in an aquifer system.</title>
        <authorList>
            <person name="Anantharaman K."/>
            <person name="Brown C.T."/>
            <person name="Hug L.A."/>
            <person name="Sharon I."/>
            <person name="Castelle C.J."/>
            <person name="Probst A.J."/>
            <person name="Thomas B.C."/>
            <person name="Singh A."/>
            <person name="Wilkins M.J."/>
            <person name="Karaoz U."/>
            <person name="Brodie E.L."/>
            <person name="Williams K.H."/>
            <person name="Hubbard S.S."/>
            <person name="Banfield J.F."/>
        </authorList>
    </citation>
    <scope>NUCLEOTIDE SEQUENCE [LARGE SCALE GENOMIC DNA]</scope>
</reference>
<evidence type="ECO:0000313" key="16">
    <source>
        <dbReference type="EMBL" id="OGN28764.1"/>
    </source>
</evidence>
<dbReference type="GO" id="GO:0050660">
    <property type="term" value="F:flavin adenine dinucleotide binding"/>
    <property type="evidence" value="ECO:0007669"/>
    <property type="project" value="InterPro"/>
</dbReference>
<feature type="binding site" evidence="14">
    <location>
        <position position="145"/>
    </location>
    <ligand>
        <name>FMN</name>
        <dbReference type="ChEBI" id="CHEBI:58210"/>
    </ligand>
</feature>
<dbReference type="InterPro" id="IPR013785">
    <property type="entry name" value="Aldolase_TIM"/>
</dbReference>
<feature type="domain" description="DUS-like FMN-binding" evidence="15">
    <location>
        <begin position="16"/>
        <end position="316"/>
    </location>
</feature>
<dbReference type="Gene3D" id="3.20.20.70">
    <property type="entry name" value="Aldolase class I"/>
    <property type="match status" value="1"/>
</dbReference>
<dbReference type="PIRSF" id="PIRSF006621">
    <property type="entry name" value="Dus"/>
    <property type="match status" value="1"/>
</dbReference>
<evidence type="ECO:0000256" key="2">
    <source>
        <dbReference type="ARBA" id="ARBA00002790"/>
    </source>
</evidence>
<feature type="binding site" evidence="14">
    <location>
        <position position="75"/>
    </location>
    <ligand>
        <name>FMN</name>
        <dbReference type="ChEBI" id="CHEBI:58210"/>
    </ligand>
</feature>
<evidence type="ECO:0000256" key="1">
    <source>
        <dbReference type="ARBA" id="ARBA00001917"/>
    </source>
</evidence>
<dbReference type="PROSITE" id="PS01136">
    <property type="entry name" value="UPF0034"/>
    <property type="match status" value="1"/>
</dbReference>
<dbReference type="CDD" id="cd02801">
    <property type="entry name" value="DUS_like_FMN"/>
    <property type="match status" value="1"/>
</dbReference>
<evidence type="ECO:0000256" key="13">
    <source>
        <dbReference type="PIRSR" id="PIRSR006621-1"/>
    </source>
</evidence>
<name>A0A1F8GTL4_9BACT</name>
<evidence type="ECO:0000256" key="6">
    <source>
        <dbReference type="ARBA" id="ARBA00022694"/>
    </source>
</evidence>
<keyword evidence="6 12" id="KW-0819">tRNA processing</keyword>
<feature type="binding site" evidence="14">
    <location>
        <position position="174"/>
    </location>
    <ligand>
        <name>FMN</name>
        <dbReference type="ChEBI" id="CHEBI:58210"/>
    </ligand>
</feature>
<dbReference type="PANTHER" id="PTHR45846">
    <property type="entry name" value="TRNA-DIHYDROURIDINE(47) SYNTHASE [NAD(P)(+)]-LIKE"/>
    <property type="match status" value="1"/>
</dbReference>
<protein>
    <recommendedName>
        <fullName evidence="12">tRNA-dihydrouridine synthase</fullName>
        <ecNumber evidence="12">1.3.1.-</ecNumber>
    </recommendedName>
</protein>
<dbReference type="PANTHER" id="PTHR45846:SF1">
    <property type="entry name" value="TRNA-DIHYDROURIDINE(47) SYNTHASE [NAD(P)(+)]-LIKE"/>
    <property type="match status" value="1"/>
</dbReference>
<dbReference type="AlphaFoldDB" id="A0A1F8GTL4"/>
<evidence type="ECO:0000256" key="4">
    <source>
        <dbReference type="ARBA" id="ARBA00022630"/>
    </source>
</evidence>
<dbReference type="Proteomes" id="UP000179047">
    <property type="component" value="Unassembled WGS sequence"/>
</dbReference>
<dbReference type="InterPro" id="IPR024036">
    <property type="entry name" value="tRNA-dHydroUridine_Synthase_C"/>
</dbReference>
<organism evidence="16 17">
    <name type="scientific">Candidatus Yanofskybacteria bacterium RIFCSPLOWO2_01_FULL_49_25</name>
    <dbReference type="NCBI Taxonomy" id="1802701"/>
    <lineage>
        <taxon>Bacteria</taxon>
        <taxon>Candidatus Yanofskyibacteriota</taxon>
    </lineage>
</organism>
<sequence length="329" mass="36656">MDPGFWGKLKKPFMIMAPLADVTDSVFRRLIAEQARPDVMYTEFVSADGLCHPKGREKLLIDLKYTELERPIVAQLFTGKPEKIREAAQLCAELGFDGIDINMGCPDRKVEKQGAGAALIKDPTRAQAVIRAAQEGAGGLPVSVKTRLGYSSTDEFEKWISAVFETEPAVVILHMRTREEMSKVPAHWEFARKLVELRGDRKTLLAGNGDVVDLTDARIKAAESGLDGIMLGRAIFGNPWLFAGKHREDIPYPERMRVMLEHTKRFEDAYVRNKTSAGGGSSSGGKNFAIMRKFYGEYIAGHPHAKQFREDLIGCGGYEEVEEVVRKHS</sequence>
<keyword evidence="7" id="KW-0521">NADP</keyword>
<keyword evidence="4 12" id="KW-0285">Flavoprotein</keyword>
<comment type="catalytic activity">
    <reaction evidence="11">
        <text>a 5,6-dihydrouridine in tRNA + NAD(+) = a uridine in tRNA + NADH + H(+)</text>
        <dbReference type="Rhea" id="RHEA:54452"/>
        <dbReference type="Rhea" id="RHEA-COMP:13339"/>
        <dbReference type="Rhea" id="RHEA-COMP:13887"/>
        <dbReference type="ChEBI" id="CHEBI:15378"/>
        <dbReference type="ChEBI" id="CHEBI:57540"/>
        <dbReference type="ChEBI" id="CHEBI:57945"/>
        <dbReference type="ChEBI" id="CHEBI:65315"/>
        <dbReference type="ChEBI" id="CHEBI:74443"/>
    </reaction>
</comment>
<dbReference type="InterPro" id="IPR018517">
    <property type="entry name" value="tRNA_hU_synthase_CS"/>
</dbReference>
<evidence type="ECO:0000313" key="17">
    <source>
        <dbReference type="Proteomes" id="UP000179047"/>
    </source>
</evidence>
<evidence type="ECO:0000256" key="3">
    <source>
        <dbReference type="ARBA" id="ARBA00022555"/>
    </source>
</evidence>
<feature type="binding site" evidence="14">
    <location>
        <begin position="232"/>
        <end position="233"/>
    </location>
    <ligand>
        <name>FMN</name>
        <dbReference type="ChEBI" id="CHEBI:58210"/>
    </ligand>
</feature>
<dbReference type="InterPro" id="IPR035587">
    <property type="entry name" value="DUS-like_FMN-bd"/>
</dbReference>
<evidence type="ECO:0000256" key="7">
    <source>
        <dbReference type="ARBA" id="ARBA00022857"/>
    </source>
</evidence>
<keyword evidence="8" id="KW-0694">RNA-binding</keyword>
<keyword evidence="3" id="KW-0820">tRNA-binding</keyword>
<keyword evidence="14" id="KW-0547">Nucleotide-binding</keyword>
<dbReference type="Pfam" id="PF01207">
    <property type="entry name" value="Dus"/>
    <property type="match status" value="1"/>
</dbReference>
<dbReference type="EMBL" id="MGKP01000012">
    <property type="protein sequence ID" value="OGN28764.1"/>
    <property type="molecule type" value="Genomic_DNA"/>
</dbReference>
<keyword evidence="9 12" id="KW-0560">Oxidoreductase</keyword>
<comment type="similarity">
    <text evidence="12">Belongs to the dus family.</text>
</comment>
<gene>
    <name evidence="16" type="ORF">A3A33_03205</name>
</gene>
<dbReference type="STRING" id="1802701.A3A33_03205"/>
<dbReference type="GO" id="GO:0017150">
    <property type="term" value="F:tRNA dihydrouridine synthase activity"/>
    <property type="evidence" value="ECO:0007669"/>
    <property type="project" value="InterPro"/>
</dbReference>
<comment type="cofactor">
    <cofactor evidence="1 12 14">
        <name>FMN</name>
        <dbReference type="ChEBI" id="CHEBI:58210"/>
    </cofactor>
</comment>
<evidence type="ECO:0000259" key="15">
    <source>
        <dbReference type="Pfam" id="PF01207"/>
    </source>
</evidence>
<comment type="caution">
    <text evidence="16">The sequence shown here is derived from an EMBL/GenBank/DDBJ whole genome shotgun (WGS) entry which is preliminary data.</text>
</comment>
<dbReference type="EC" id="1.3.1.-" evidence="12"/>
<comment type="function">
    <text evidence="2 12">Catalyzes the synthesis of 5,6-dihydrouridine (D), a modified base found in the D-loop of most tRNAs, via the reduction of the C5-C6 double bond in target uridines.</text>
</comment>
<keyword evidence="5 12" id="KW-0288">FMN</keyword>
<accession>A0A1F8GTL4</accession>
<proteinExistence type="inferred from homology"/>
<dbReference type="SUPFAM" id="SSF51395">
    <property type="entry name" value="FMN-linked oxidoreductases"/>
    <property type="match status" value="1"/>
</dbReference>
<dbReference type="InterPro" id="IPR001269">
    <property type="entry name" value="DUS_fam"/>
</dbReference>
<evidence type="ECO:0000256" key="9">
    <source>
        <dbReference type="ARBA" id="ARBA00023002"/>
    </source>
</evidence>
<dbReference type="Gene3D" id="1.10.1200.80">
    <property type="entry name" value="Putative flavin oxidoreducatase, domain 2"/>
    <property type="match status" value="1"/>
</dbReference>